<evidence type="ECO:0000256" key="6">
    <source>
        <dbReference type="ARBA" id="ARBA00037982"/>
    </source>
</evidence>
<evidence type="ECO:0000256" key="8">
    <source>
        <dbReference type="SAM" id="MobiDB-lite"/>
    </source>
</evidence>
<gene>
    <name evidence="10" type="ORF">PPERSA_08658</name>
</gene>
<dbReference type="PROSITE" id="PS00107">
    <property type="entry name" value="PROTEIN_KINASE_ATP"/>
    <property type="match status" value="1"/>
</dbReference>
<proteinExistence type="inferred from homology"/>
<dbReference type="PROSITE" id="PS50011">
    <property type="entry name" value="PROTEIN_KINASE_DOM"/>
    <property type="match status" value="1"/>
</dbReference>
<dbReference type="GO" id="GO:0005737">
    <property type="term" value="C:cytoplasm"/>
    <property type="evidence" value="ECO:0007669"/>
    <property type="project" value="TreeGrafter"/>
</dbReference>
<evidence type="ECO:0000256" key="2">
    <source>
        <dbReference type="ARBA" id="ARBA00022741"/>
    </source>
</evidence>
<comment type="similarity">
    <text evidence="6">Belongs to the protein kinase superfamily. Ser/Thr protein kinase family. GCN2 subfamily.</text>
</comment>
<dbReference type="InterPro" id="IPR000719">
    <property type="entry name" value="Prot_kinase_dom"/>
</dbReference>
<dbReference type="Gene3D" id="1.10.510.10">
    <property type="entry name" value="Transferase(Phosphotransferase) domain 1"/>
    <property type="match status" value="1"/>
</dbReference>
<feature type="binding site" evidence="7">
    <location>
        <position position="192"/>
    </location>
    <ligand>
        <name>ATP</name>
        <dbReference type="ChEBI" id="CHEBI:30616"/>
    </ligand>
</feature>
<dbReference type="SMART" id="SM00220">
    <property type="entry name" value="S_TKc"/>
    <property type="match status" value="1"/>
</dbReference>
<reference evidence="10 11" key="1">
    <citation type="journal article" date="2015" name="Sci. Rep.">
        <title>Genome of the facultative scuticociliatosis pathogen Pseudocohnilembus persalinus provides insight into its virulence through horizontal gene transfer.</title>
        <authorList>
            <person name="Xiong J."/>
            <person name="Wang G."/>
            <person name="Cheng J."/>
            <person name="Tian M."/>
            <person name="Pan X."/>
            <person name="Warren A."/>
            <person name="Jiang C."/>
            <person name="Yuan D."/>
            <person name="Miao W."/>
        </authorList>
    </citation>
    <scope>NUCLEOTIDE SEQUENCE [LARGE SCALE GENOMIC DNA]</scope>
    <source>
        <strain evidence="10">36N120E</strain>
    </source>
</reference>
<dbReference type="InterPro" id="IPR011009">
    <property type="entry name" value="Kinase-like_dom_sf"/>
</dbReference>
<keyword evidence="2 7" id="KW-0547">Nucleotide-binding</keyword>
<sequence length="670" mass="80932">MSQKYEEFQITEDQFQQDFKLIENPQSKYHNSIYKLYKYDDEDEGQNFFIKRIKNLDQQQFEKLANQLIEIMQNYPDELYQFQYIEHNCIKYTQNQNQNILNNNNNEPENQDQQNSKNQQKTENSQQNIENTISYEIMIIITQETWEKQQKYERDSNFYQENYQQIEKLGSGGFGEVYKAIDNKTKKKVAVKIMKQGQKNQNYNISQMIREFKILEINSDHILQYFDCFYTLNNDGIHIVYLVMELMETSLDEIIEQNIKDKKEFNPLDYYDFFLQILQGLKILNDQNIYHRDIKPDNILCNKIDDKYQFKIGDFNTVKVKNQTLLSSITGVGTPKYKAPEYKDNPNFENIDLEKCDIYSLAITFIEIIYAPDILTQNLYQYLPEQEEIKQDSKKIIDLSQEEINSNIKQQKLQNEQQIRQQFKEKLLKKTGNTQLVNLLEKMTDKMPENRPSIDEVMREVFYLKNVLIQKNFDEQIENEKKENEIIIKYIFQKYKMNYEQKKIPENENEQEFQNDIMKFLFYYKNFGKISVYDEEIKQVKQQVKEQIQIINQRDEEIVKNKDTIKLQQLKIEARDKEIKEKNDEIKKLREVEANNKQLQQDIEQFGEEFEKFAQQQLEIIEQQRLEIENIKQCNENENEEKINQKSQENEQQEQRKSDKLSQNILDQLN</sequence>
<dbReference type="GO" id="GO:0005634">
    <property type="term" value="C:nucleus"/>
    <property type="evidence" value="ECO:0007669"/>
    <property type="project" value="TreeGrafter"/>
</dbReference>
<evidence type="ECO:0000256" key="3">
    <source>
        <dbReference type="ARBA" id="ARBA00022777"/>
    </source>
</evidence>
<comment type="caution">
    <text evidence="10">The sequence shown here is derived from an EMBL/GenBank/DDBJ whole genome shotgun (WGS) entry which is preliminary data.</text>
</comment>
<dbReference type="CDD" id="cd14014">
    <property type="entry name" value="STKc_PknB_like"/>
    <property type="match status" value="1"/>
</dbReference>
<dbReference type="InParanoid" id="A0A0V0QMR5"/>
<name>A0A0V0QMR5_PSEPJ</name>
<dbReference type="SUPFAM" id="SSF56112">
    <property type="entry name" value="Protein kinase-like (PK-like)"/>
    <property type="match status" value="1"/>
</dbReference>
<feature type="domain" description="Protein kinase" evidence="9">
    <location>
        <begin position="163"/>
        <end position="463"/>
    </location>
</feature>
<evidence type="ECO:0000256" key="1">
    <source>
        <dbReference type="ARBA" id="ARBA00022679"/>
    </source>
</evidence>
<dbReference type="InterPro" id="IPR008271">
    <property type="entry name" value="Ser/Thr_kinase_AS"/>
</dbReference>
<feature type="compositionally biased region" description="Low complexity" evidence="8">
    <location>
        <begin position="99"/>
        <end position="121"/>
    </location>
</feature>
<evidence type="ECO:0000256" key="4">
    <source>
        <dbReference type="ARBA" id="ARBA00022840"/>
    </source>
</evidence>
<keyword evidence="3 10" id="KW-0418">Kinase</keyword>
<dbReference type="Proteomes" id="UP000054937">
    <property type="component" value="Unassembled WGS sequence"/>
</dbReference>
<dbReference type="EMBL" id="LDAU01000134">
    <property type="protein sequence ID" value="KRX03361.1"/>
    <property type="molecule type" value="Genomic_DNA"/>
</dbReference>
<evidence type="ECO:0000313" key="11">
    <source>
        <dbReference type="Proteomes" id="UP000054937"/>
    </source>
</evidence>
<dbReference type="Gene3D" id="3.30.200.20">
    <property type="entry name" value="Phosphorylase Kinase, domain 1"/>
    <property type="match status" value="1"/>
</dbReference>
<feature type="region of interest" description="Disordered" evidence="8">
    <location>
        <begin position="99"/>
        <end position="128"/>
    </location>
</feature>
<keyword evidence="11" id="KW-1185">Reference proteome</keyword>
<accession>A0A0V0QMR5</accession>
<evidence type="ECO:0000256" key="7">
    <source>
        <dbReference type="PROSITE-ProRule" id="PRU10141"/>
    </source>
</evidence>
<dbReference type="Pfam" id="PF00069">
    <property type="entry name" value="Pkinase"/>
    <property type="match status" value="1"/>
</dbReference>
<dbReference type="GO" id="GO:0005524">
    <property type="term" value="F:ATP binding"/>
    <property type="evidence" value="ECO:0007669"/>
    <property type="project" value="UniProtKB-UniRule"/>
</dbReference>
<dbReference type="GO" id="GO:0017148">
    <property type="term" value="P:negative regulation of translation"/>
    <property type="evidence" value="ECO:0007669"/>
    <property type="project" value="UniProtKB-KW"/>
</dbReference>
<feature type="compositionally biased region" description="Polar residues" evidence="8">
    <location>
        <begin position="661"/>
        <end position="670"/>
    </location>
</feature>
<dbReference type="PANTHER" id="PTHR11042">
    <property type="entry name" value="EUKARYOTIC TRANSLATION INITIATION FACTOR 2-ALPHA KINASE EIF2-ALPHA KINASE -RELATED"/>
    <property type="match status" value="1"/>
</dbReference>
<dbReference type="InterPro" id="IPR050339">
    <property type="entry name" value="CC_SR_Kinase"/>
</dbReference>
<dbReference type="AlphaFoldDB" id="A0A0V0QMR5"/>
<dbReference type="GO" id="GO:0004672">
    <property type="term" value="F:protein kinase activity"/>
    <property type="evidence" value="ECO:0007669"/>
    <property type="project" value="InterPro"/>
</dbReference>
<keyword evidence="4 7" id="KW-0067">ATP-binding</keyword>
<dbReference type="PROSITE" id="PS00108">
    <property type="entry name" value="PROTEIN_KINASE_ST"/>
    <property type="match status" value="1"/>
</dbReference>
<dbReference type="OrthoDB" id="312177at2759"/>
<protein>
    <submittedName>
        <fullName evidence="10">Protein kinase-like domain</fullName>
    </submittedName>
</protein>
<evidence type="ECO:0000256" key="5">
    <source>
        <dbReference type="ARBA" id="ARBA00023193"/>
    </source>
</evidence>
<evidence type="ECO:0000259" key="9">
    <source>
        <dbReference type="PROSITE" id="PS50011"/>
    </source>
</evidence>
<keyword evidence="5" id="KW-0652">Protein synthesis inhibitor</keyword>
<feature type="region of interest" description="Disordered" evidence="8">
    <location>
        <begin position="639"/>
        <end position="670"/>
    </location>
</feature>
<evidence type="ECO:0000313" key="10">
    <source>
        <dbReference type="EMBL" id="KRX03361.1"/>
    </source>
</evidence>
<keyword evidence="1" id="KW-0808">Transferase</keyword>
<organism evidence="10 11">
    <name type="scientific">Pseudocohnilembus persalinus</name>
    <name type="common">Ciliate</name>
    <dbReference type="NCBI Taxonomy" id="266149"/>
    <lineage>
        <taxon>Eukaryota</taxon>
        <taxon>Sar</taxon>
        <taxon>Alveolata</taxon>
        <taxon>Ciliophora</taxon>
        <taxon>Intramacronucleata</taxon>
        <taxon>Oligohymenophorea</taxon>
        <taxon>Scuticociliatia</taxon>
        <taxon>Philasterida</taxon>
        <taxon>Pseudocohnilembidae</taxon>
        <taxon>Pseudocohnilembus</taxon>
    </lineage>
</organism>
<dbReference type="InterPro" id="IPR017441">
    <property type="entry name" value="Protein_kinase_ATP_BS"/>
</dbReference>